<dbReference type="Proteomes" id="UP000530412">
    <property type="component" value="Unassembled WGS sequence"/>
</dbReference>
<gene>
    <name evidence="1" type="ORF">FHS33_001439</name>
</gene>
<sequence>MGGHSHDHDMPLQEFRRHTGAITLIVIGARPAPKSVDSILEIANAAHFHEEESFVARSDNGSIEYVPCSLSEHPILQLISEGRLQYKIIVSGSPYGDLPYLAPGTYYNWIEFVEGPDHDEGRWVARIVSEEGAVASVVTGVEVKQIFAFHLDDATLAEHKKPSVHVHGIGIGEVSDNFPTARWASSTSGWAPMGNGCCRVVSCQPER</sequence>
<dbReference type="RefSeq" id="WP_142195712.1">
    <property type="nucleotide sequence ID" value="NZ_BMSU01000001.1"/>
</dbReference>
<evidence type="ECO:0000313" key="2">
    <source>
        <dbReference type="Proteomes" id="UP000530412"/>
    </source>
</evidence>
<dbReference type="EMBL" id="JACJIE010000002">
    <property type="protein sequence ID" value="MBA8943045.1"/>
    <property type="molecule type" value="Genomic_DNA"/>
</dbReference>
<dbReference type="AlphaFoldDB" id="A0AA40SBA9"/>
<proteinExistence type="predicted"/>
<reference evidence="1 2" key="1">
    <citation type="submission" date="2020-08" db="EMBL/GenBank/DDBJ databases">
        <title>Genomic Encyclopedia of Type Strains, Phase III (KMG-III): the genomes of soil and plant-associated and newly described type strains.</title>
        <authorList>
            <person name="Whitman W."/>
        </authorList>
    </citation>
    <scope>NUCLEOTIDE SEQUENCE [LARGE SCALE GENOMIC DNA]</scope>
    <source>
        <strain evidence="1 2">CECT 3271</strain>
    </source>
</reference>
<protein>
    <submittedName>
        <fullName evidence="1">Uncharacterized protein</fullName>
    </submittedName>
</protein>
<comment type="caution">
    <text evidence="1">The sequence shown here is derived from an EMBL/GenBank/DDBJ whole genome shotgun (WGS) entry which is preliminary data.</text>
</comment>
<evidence type="ECO:0000313" key="1">
    <source>
        <dbReference type="EMBL" id="MBA8943045.1"/>
    </source>
</evidence>
<organism evidence="1 2">
    <name type="scientific">Streptomyces calvus</name>
    <dbReference type="NCBI Taxonomy" id="67282"/>
    <lineage>
        <taxon>Bacteria</taxon>
        <taxon>Bacillati</taxon>
        <taxon>Actinomycetota</taxon>
        <taxon>Actinomycetes</taxon>
        <taxon>Kitasatosporales</taxon>
        <taxon>Streptomycetaceae</taxon>
        <taxon>Streptomyces</taxon>
    </lineage>
</organism>
<accession>A0AA40SBA9</accession>
<name>A0AA40SBA9_9ACTN</name>